<keyword evidence="4" id="KW-1003">Cell membrane</keyword>
<keyword evidence="5 8" id="KW-0812">Transmembrane</keyword>
<dbReference type="EMBL" id="FQXU01000005">
    <property type="protein sequence ID" value="SHI02184.1"/>
    <property type="molecule type" value="Genomic_DNA"/>
</dbReference>
<evidence type="ECO:0000256" key="7">
    <source>
        <dbReference type="ARBA" id="ARBA00023136"/>
    </source>
</evidence>
<evidence type="ECO:0000256" key="6">
    <source>
        <dbReference type="ARBA" id="ARBA00022989"/>
    </source>
</evidence>
<comment type="subcellular location">
    <subcellularLocation>
        <location evidence="1">Cell membrane</location>
        <topology evidence="1">Multi-pass membrane protein</topology>
    </subcellularLocation>
</comment>
<dbReference type="InterPro" id="IPR013525">
    <property type="entry name" value="ABC2_TM"/>
</dbReference>
<dbReference type="GO" id="GO:0005886">
    <property type="term" value="C:plasma membrane"/>
    <property type="evidence" value="ECO:0007669"/>
    <property type="project" value="UniProtKB-SubCell"/>
</dbReference>
<evidence type="ECO:0000256" key="8">
    <source>
        <dbReference type="SAM" id="Phobius"/>
    </source>
</evidence>
<sequence length="392" mass="43548">MRFLYVFMNELKEILSGIKFNVFVYIVMPFALAALNGVIYEQYFNQEPKLPEFKISIIDEDKGQIALSIKEIFKGSNLKDSITLREDRDFESIEEDIEKGDISAAIIVPKDFSKKTLLGEETSLKVIQSPAQELNGSIVSEIVEAYTNNLNMSIAINKTLNEEAINIDSVELQNELSKIMRQNYIKEGLFENHKVINSKQYYAVSMLIMVSLFLTTVGASNIIKERESGTLKRLQSTSMSKMNFLLGKTMAIFLIAVIEVGVYILLTSAILKTSWGSNISSLSIVILSHGAAIAGISTLAGSIFKSQKSLKTVLPIVIMIMAVFGGTFYSIDSVTGFMRNVIKTTLNYWLTNSYTNIMVGSNISNISTNIVILLTIGVIGFAIGTMKFKFDN</sequence>
<dbReference type="PANTHER" id="PTHR30294:SF29">
    <property type="entry name" value="MULTIDRUG ABC TRANSPORTER PERMEASE YBHS-RELATED"/>
    <property type="match status" value="1"/>
</dbReference>
<keyword evidence="3" id="KW-0813">Transport</keyword>
<evidence type="ECO:0000256" key="1">
    <source>
        <dbReference type="ARBA" id="ARBA00004651"/>
    </source>
</evidence>
<dbReference type="Gene3D" id="3.40.1710.10">
    <property type="entry name" value="abc type-2 transporter like domain"/>
    <property type="match status" value="1"/>
</dbReference>
<name>A0A1M5XRL4_9CLOT</name>
<evidence type="ECO:0000256" key="3">
    <source>
        <dbReference type="ARBA" id="ARBA00022448"/>
    </source>
</evidence>
<evidence type="ECO:0000256" key="2">
    <source>
        <dbReference type="ARBA" id="ARBA00007783"/>
    </source>
</evidence>
<keyword evidence="6 8" id="KW-1133">Transmembrane helix</keyword>
<evidence type="ECO:0000313" key="10">
    <source>
        <dbReference type="EMBL" id="SHI02184.1"/>
    </source>
</evidence>
<dbReference type="Pfam" id="PF12698">
    <property type="entry name" value="ABC2_membrane_3"/>
    <property type="match status" value="1"/>
</dbReference>
<evidence type="ECO:0000259" key="9">
    <source>
        <dbReference type="PROSITE" id="PS51012"/>
    </source>
</evidence>
<dbReference type="InterPro" id="IPR047817">
    <property type="entry name" value="ABC2_TM_bact-type"/>
</dbReference>
<feature type="transmembrane region" description="Helical" evidence="8">
    <location>
        <begin position="20"/>
        <end position="40"/>
    </location>
</feature>
<dbReference type="InterPro" id="IPR051449">
    <property type="entry name" value="ABC-2_transporter_component"/>
</dbReference>
<dbReference type="Proteomes" id="UP000184241">
    <property type="component" value="Unassembled WGS sequence"/>
</dbReference>
<dbReference type="PANTHER" id="PTHR30294">
    <property type="entry name" value="MEMBRANE COMPONENT OF ABC TRANSPORTER YHHJ-RELATED"/>
    <property type="match status" value="1"/>
</dbReference>
<feature type="transmembrane region" description="Helical" evidence="8">
    <location>
        <begin position="366"/>
        <end position="386"/>
    </location>
</feature>
<comment type="similarity">
    <text evidence="2">Belongs to the ABC-2 integral membrane protein family.</text>
</comment>
<dbReference type="GO" id="GO:0140359">
    <property type="term" value="F:ABC-type transporter activity"/>
    <property type="evidence" value="ECO:0007669"/>
    <property type="project" value="InterPro"/>
</dbReference>
<protein>
    <submittedName>
        <fullName evidence="10">ABC-2 type transport system permease protein</fullName>
    </submittedName>
</protein>
<gene>
    <name evidence="10" type="ORF">SAMN02745941_01581</name>
</gene>
<reference evidence="10 11" key="1">
    <citation type="submission" date="2016-11" db="EMBL/GenBank/DDBJ databases">
        <authorList>
            <person name="Jaros S."/>
            <person name="Januszkiewicz K."/>
            <person name="Wedrychowicz H."/>
        </authorList>
    </citation>
    <scope>NUCLEOTIDE SEQUENCE [LARGE SCALE GENOMIC DNA]</scope>
    <source>
        <strain evidence="10 11">DSM 6191</strain>
    </source>
</reference>
<dbReference type="AlphaFoldDB" id="A0A1M5XRL4"/>
<feature type="transmembrane region" description="Helical" evidence="8">
    <location>
        <begin position="312"/>
        <end position="331"/>
    </location>
</feature>
<evidence type="ECO:0000256" key="4">
    <source>
        <dbReference type="ARBA" id="ARBA00022475"/>
    </source>
</evidence>
<feature type="transmembrane region" description="Helical" evidence="8">
    <location>
        <begin position="201"/>
        <end position="223"/>
    </location>
</feature>
<dbReference type="PROSITE" id="PS51012">
    <property type="entry name" value="ABC_TM2"/>
    <property type="match status" value="1"/>
</dbReference>
<evidence type="ECO:0000313" key="11">
    <source>
        <dbReference type="Proteomes" id="UP000184241"/>
    </source>
</evidence>
<keyword evidence="7 8" id="KW-0472">Membrane</keyword>
<proteinExistence type="inferred from homology"/>
<feature type="domain" description="ABC transmembrane type-2" evidence="9">
    <location>
        <begin position="166"/>
        <end position="391"/>
    </location>
</feature>
<evidence type="ECO:0000256" key="5">
    <source>
        <dbReference type="ARBA" id="ARBA00022692"/>
    </source>
</evidence>
<feature type="transmembrane region" description="Helical" evidence="8">
    <location>
        <begin position="278"/>
        <end position="300"/>
    </location>
</feature>
<feature type="transmembrane region" description="Helical" evidence="8">
    <location>
        <begin position="244"/>
        <end position="266"/>
    </location>
</feature>
<organism evidence="10 11">
    <name type="scientific">Clostridium intestinale DSM 6191</name>
    <dbReference type="NCBI Taxonomy" id="1121320"/>
    <lineage>
        <taxon>Bacteria</taxon>
        <taxon>Bacillati</taxon>
        <taxon>Bacillota</taxon>
        <taxon>Clostridia</taxon>
        <taxon>Eubacteriales</taxon>
        <taxon>Clostridiaceae</taxon>
        <taxon>Clostridium</taxon>
    </lineage>
</organism>
<accession>A0A1M5XRL4</accession>